<dbReference type="Proteomes" id="UP000199116">
    <property type="component" value="Unassembled WGS sequence"/>
</dbReference>
<dbReference type="InterPro" id="IPR001173">
    <property type="entry name" value="Glyco_trans_2-like"/>
</dbReference>
<keyword evidence="3" id="KW-1185">Reference proteome</keyword>
<accession>A0A1I2K5L9</accession>
<evidence type="ECO:0000313" key="3">
    <source>
        <dbReference type="Proteomes" id="UP000199116"/>
    </source>
</evidence>
<reference evidence="3" key="1">
    <citation type="submission" date="2016-10" db="EMBL/GenBank/DDBJ databases">
        <authorList>
            <person name="Varghese N."/>
            <person name="Submissions S."/>
        </authorList>
    </citation>
    <scope>NUCLEOTIDE SEQUENCE [LARGE SCALE GENOMIC DNA]</scope>
    <source>
        <strain evidence="3">DSM 23515</strain>
    </source>
</reference>
<evidence type="ECO:0000259" key="1">
    <source>
        <dbReference type="Pfam" id="PF00535"/>
    </source>
</evidence>
<proteinExistence type="predicted"/>
<dbReference type="Gene3D" id="3.90.550.10">
    <property type="entry name" value="Spore Coat Polysaccharide Biosynthesis Protein SpsA, Chain A"/>
    <property type="match status" value="1"/>
</dbReference>
<gene>
    <name evidence="2" type="ORF">SAMN04488033_101323</name>
</gene>
<dbReference type="PANTHER" id="PTHR22916">
    <property type="entry name" value="GLYCOSYLTRANSFERASE"/>
    <property type="match status" value="1"/>
</dbReference>
<dbReference type="PANTHER" id="PTHR22916:SF3">
    <property type="entry name" value="UDP-GLCNAC:BETAGAL BETA-1,3-N-ACETYLGLUCOSAMINYLTRANSFERASE-LIKE PROTEIN 1"/>
    <property type="match status" value="1"/>
</dbReference>
<evidence type="ECO:0000313" key="2">
    <source>
        <dbReference type="EMBL" id="SFF60206.1"/>
    </source>
</evidence>
<dbReference type="EMBL" id="FOOH01000001">
    <property type="protein sequence ID" value="SFF60206.1"/>
    <property type="molecule type" value="Genomic_DNA"/>
</dbReference>
<feature type="domain" description="Glycosyltransferase 2-like" evidence="1">
    <location>
        <begin position="9"/>
        <end position="153"/>
    </location>
</feature>
<name>A0A1I2K5L9_9FLAO</name>
<dbReference type="AlphaFoldDB" id="A0A1I2K5L9"/>
<dbReference type="CDD" id="cd00761">
    <property type="entry name" value="Glyco_tranf_GTA_type"/>
    <property type="match status" value="1"/>
</dbReference>
<protein>
    <submittedName>
        <fullName evidence="2">Glycosyltransferase involved in cell wall bisynthesis</fullName>
    </submittedName>
</protein>
<keyword evidence="2" id="KW-0808">Transferase</keyword>
<dbReference type="RefSeq" id="WP_093302313.1">
    <property type="nucleotide sequence ID" value="NZ_FOOH01000001.1"/>
</dbReference>
<dbReference type="InterPro" id="IPR029044">
    <property type="entry name" value="Nucleotide-diphossugar_trans"/>
</dbReference>
<dbReference type="GO" id="GO:0016758">
    <property type="term" value="F:hexosyltransferase activity"/>
    <property type="evidence" value="ECO:0007669"/>
    <property type="project" value="UniProtKB-ARBA"/>
</dbReference>
<sequence>MNYQNKVTLIIPIFNAEEYLHRCLKSVMVQRYKNFEVILINDGSSDNSISIIQNFLNIDNRFRYFFQDNAGPSSARNLGIEKARGKYLSFIDADDWLSGDYIEKLVTPMQNNNPDLVCAGYFEVNSNFPEGIKLHDFQPEYLNRKIDKSLFQSNLFTGVSGVLWGKLFKKEVFIKNNIHFNKDIKLSEDLLVILEYSKYINEVFIIHNSIYYYNRLNENGLSRKVSINKYYDLKLFLGELDKFREEVSFKNFEKIKTRRLYSFMIQLLRNNTMSKEEYYKAADFLVKNETSFTIDTIVVKKMDKVILKNVFKKKYFIAWMLTMAYDLLSEVKNIKRRLSFHLIKIAKKLSFS</sequence>
<dbReference type="SUPFAM" id="SSF53448">
    <property type="entry name" value="Nucleotide-diphospho-sugar transferases"/>
    <property type="match status" value="1"/>
</dbReference>
<dbReference type="Pfam" id="PF00535">
    <property type="entry name" value="Glycos_transf_2"/>
    <property type="match status" value="1"/>
</dbReference>
<organism evidence="2 3">
    <name type="scientific">Salegentibacter agarivorans</name>
    <dbReference type="NCBI Taxonomy" id="345907"/>
    <lineage>
        <taxon>Bacteria</taxon>
        <taxon>Pseudomonadati</taxon>
        <taxon>Bacteroidota</taxon>
        <taxon>Flavobacteriia</taxon>
        <taxon>Flavobacteriales</taxon>
        <taxon>Flavobacteriaceae</taxon>
        <taxon>Salegentibacter</taxon>
    </lineage>
</organism>